<reference evidence="2 3" key="1">
    <citation type="submission" date="2023-02" db="EMBL/GenBank/DDBJ databases">
        <title>Entomopathogenic bacteria.</title>
        <authorList>
            <person name="Machado R.A."/>
        </authorList>
    </citation>
    <scope>NUCLEOTIDE SEQUENCE [LARGE SCALE GENOMIC DNA]</scope>
    <source>
        <strain evidence="2 3">XENO-10</strain>
    </source>
</reference>
<evidence type="ECO:0000313" key="2">
    <source>
        <dbReference type="EMBL" id="MDC9589337.1"/>
    </source>
</evidence>
<proteinExistence type="predicted"/>
<dbReference type="EMBL" id="JAQRFI010000015">
    <property type="protein sequence ID" value="MDC9589337.1"/>
    <property type="molecule type" value="Genomic_DNA"/>
</dbReference>
<dbReference type="Proteomes" id="UP001217178">
    <property type="component" value="Unassembled WGS sequence"/>
</dbReference>
<gene>
    <name evidence="2" type="ORF">PSI23_08380</name>
</gene>
<keyword evidence="1" id="KW-0472">Membrane</keyword>
<organism evidence="2 3">
    <name type="scientific">Xenorhabdus yunnanensis</name>
    <dbReference type="NCBI Taxonomy" id="3025878"/>
    <lineage>
        <taxon>Bacteria</taxon>
        <taxon>Pseudomonadati</taxon>
        <taxon>Pseudomonadota</taxon>
        <taxon>Gammaproteobacteria</taxon>
        <taxon>Enterobacterales</taxon>
        <taxon>Morganellaceae</taxon>
        <taxon>Xenorhabdus</taxon>
    </lineage>
</organism>
<feature type="transmembrane region" description="Helical" evidence="1">
    <location>
        <begin position="51"/>
        <end position="74"/>
    </location>
</feature>
<keyword evidence="1" id="KW-1133">Transmembrane helix</keyword>
<name>A0ABT5LE04_9GAMM</name>
<feature type="transmembrane region" description="Helical" evidence="1">
    <location>
        <begin position="21"/>
        <end position="45"/>
    </location>
</feature>
<keyword evidence="1" id="KW-0812">Transmembrane</keyword>
<keyword evidence="3" id="KW-1185">Reference proteome</keyword>
<sequence length="175" mass="19879">MKNKIKLDPKILRKVIKKNTFSIIILLSITALLIGFSVFVVFSIADNSKQSIGLIPFGIILLFLTMAFLVIVIIPGTYNSITFEYNRHLTHKYGLHFDAKITDVRLSADEEEDIPKNWVEAAELFSEISINFEFTSNNQHHAGEDMAANFAHFDTLSVRCKLFQSVISPEKKNML</sequence>
<evidence type="ECO:0000256" key="1">
    <source>
        <dbReference type="SAM" id="Phobius"/>
    </source>
</evidence>
<evidence type="ECO:0000313" key="3">
    <source>
        <dbReference type="Proteomes" id="UP001217178"/>
    </source>
</evidence>
<dbReference type="RefSeq" id="WP_273554668.1">
    <property type="nucleotide sequence ID" value="NZ_JAQRFI010000015.1"/>
</dbReference>
<comment type="caution">
    <text evidence="2">The sequence shown here is derived from an EMBL/GenBank/DDBJ whole genome shotgun (WGS) entry which is preliminary data.</text>
</comment>
<accession>A0ABT5LE04</accession>
<protein>
    <submittedName>
        <fullName evidence="2">Uncharacterized protein</fullName>
    </submittedName>
</protein>